<sequence length="171" mass="18597">MVLTLLLTVVGPVLTPSALVAQPAERLVSRYTRLVQCREYKQSPKDQDWASQRCAGLGRNAVWVTCIDSATCHYGFGPRPHVSGPFGTGRTVAPVEWLGHSLRGKFVPLAVIIRLPGADRDGRGRLGLVVFRLRRDGTSCVVGEASGNVDARRVAARSMIRFLCLAEPQTS</sequence>
<proteinExistence type="predicted"/>
<keyword evidence="2" id="KW-1185">Reference proteome</keyword>
<dbReference type="RefSeq" id="WP_344695261.1">
    <property type="nucleotide sequence ID" value="NZ_BAABBR010000001.1"/>
</dbReference>
<protein>
    <submittedName>
        <fullName evidence="1">Uncharacterized protein</fullName>
    </submittedName>
</protein>
<comment type="caution">
    <text evidence="1">The sequence shown here is derived from an EMBL/GenBank/DDBJ whole genome shotgun (WGS) entry which is preliminary data.</text>
</comment>
<reference evidence="2" key="1">
    <citation type="journal article" date="2019" name="Int. J. Syst. Evol. Microbiol.">
        <title>The Global Catalogue of Microorganisms (GCM) 10K type strain sequencing project: providing services to taxonomists for standard genome sequencing and annotation.</title>
        <authorList>
            <consortium name="The Broad Institute Genomics Platform"/>
            <consortium name="The Broad Institute Genome Sequencing Center for Infectious Disease"/>
            <person name="Wu L."/>
            <person name="Ma J."/>
        </authorList>
    </citation>
    <scope>NUCLEOTIDE SEQUENCE [LARGE SCALE GENOMIC DNA]</scope>
    <source>
        <strain evidence="2">JCM 17564</strain>
    </source>
</reference>
<name>A0ABP7TLL9_9SPHN</name>
<organism evidence="1 2">
    <name type="scientific">Sphingomonas rosea</name>
    <dbReference type="NCBI Taxonomy" id="335605"/>
    <lineage>
        <taxon>Bacteria</taxon>
        <taxon>Pseudomonadati</taxon>
        <taxon>Pseudomonadota</taxon>
        <taxon>Alphaproteobacteria</taxon>
        <taxon>Sphingomonadales</taxon>
        <taxon>Sphingomonadaceae</taxon>
        <taxon>Sphingomonas</taxon>
    </lineage>
</organism>
<dbReference type="Proteomes" id="UP001424459">
    <property type="component" value="Unassembled WGS sequence"/>
</dbReference>
<accession>A0ABP7TLL9</accession>
<gene>
    <name evidence="1" type="ORF">GCM10022281_03660</name>
</gene>
<dbReference type="EMBL" id="BAABBR010000001">
    <property type="protein sequence ID" value="GAA4028131.1"/>
    <property type="molecule type" value="Genomic_DNA"/>
</dbReference>
<evidence type="ECO:0000313" key="1">
    <source>
        <dbReference type="EMBL" id="GAA4028131.1"/>
    </source>
</evidence>
<evidence type="ECO:0000313" key="2">
    <source>
        <dbReference type="Proteomes" id="UP001424459"/>
    </source>
</evidence>